<sequence length="305" mass="32558">MAHLDLAGVSADGRRLLLVGRQGEEFTLEITPALRAALRGETTRIGQLEIQMTSTLRPREIQTRIRAGETPEAVAAAAQTTVEAIMPFVGPVLGEREHVAARAQKSSLRRPAGDAGSGTRALGEAVSSHLSTQQAKADDVSWDAFRRDDGRWEIAGTYETKQRSGVARFTFDAPGNYVTADNDDARWLVGGLVADAVTATQLDDLQQVRQRRLAVVAPDELPLGDDALDMVSGEAAEAMVEAPALRPTYDDPLRDTSADRGPDAAAAAAEAAAVEAAKHRRPVAKKRGRASVPSWDEIMFGGGDQ</sequence>
<organism evidence="3 4">
    <name type="scientific">Nocardioides immobilis</name>
    <dbReference type="NCBI Taxonomy" id="2049295"/>
    <lineage>
        <taxon>Bacteria</taxon>
        <taxon>Bacillati</taxon>
        <taxon>Actinomycetota</taxon>
        <taxon>Actinomycetes</taxon>
        <taxon>Propionibacteriales</taxon>
        <taxon>Nocardioidaceae</taxon>
        <taxon>Nocardioides</taxon>
    </lineage>
</organism>
<evidence type="ECO:0000313" key="3">
    <source>
        <dbReference type="EMBL" id="RHW25105.1"/>
    </source>
</evidence>
<dbReference type="EMBL" id="QXGH01000026">
    <property type="protein sequence ID" value="RHW25105.1"/>
    <property type="molecule type" value="Genomic_DNA"/>
</dbReference>
<dbReference type="AlphaFoldDB" id="A0A417XXQ6"/>
<dbReference type="NCBIfam" id="NF040712">
    <property type="entry name" value="SepH"/>
    <property type="match status" value="1"/>
</dbReference>
<dbReference type="Proteomes" id="UP000283644">
    <property type="component" value="Unassembled WGS sequence"/>
</dbReference>
<gene>
    <name evidence="3" type="ORF">D0Z08_20605</name>
</gene>
<reference evidence="3 4" key="1">
    <citation type="submission" date="2018-09" db="EMBL/GenBank/DDBJ databases">
        <title>Genome sequencing of Nocardioides immobilis CCTCC AB 2017083 for comparison to Nocardioides silvaticus.</title>
        <authorList>
            <person name="Li C."/>
            <person name="Wang G."/>
        </authorList>
    </citation>
    <scope>NUCLEOTIDE SEQUENCE [LARGE SCALE GENOMIC DNA]</scope>
    <source>
        <strain evidence="3 4">CCTCC AB 2017083</strain>
    </source>
</reference>
<evidence type="ECO:0000259" key="2">
    <source>
        <dbReference type="Pfam" id="PF11268"/>
    </source>
</evidence>
<feature type="compositionally biased region" description="Basic and acidic residues" evidence="1">
    <location>
        <begin position="248"/>
        <end position="262"/>
    </location>
</feature>
<proteinExistence type="predicted"/>
<dbReference type="RefSeq" id="WP_118927153.1">
    <property type="nucleotide sequence ID" value="NZ_QXGH01000026.1"/>
</dbReference>
<evidence type="ECO:0000313" key="4">
    <source>
        <dbReference type="Proteomes" id="UP000283644"/>
    </source>
</evidence>
<feature type="compositionally biased region" description="Basic residues" evidence="1">
    <location>
        <begin position="278"/>
        <end position="289"/>
    </location>
</feature>
<name>A0A417XXQ6_9ACTN</name>
<keyword evidence="4" id="KW-1185">Reference proteome</keyword>
<dbReference type="InterPro" id="IPR021421">
    <property type="entry name" value="DUF3071"/>
</dbReference>
<protein>
    <submittedName>
        <fullName evidence="3">DUF3071 domain-containing protein</fullName>
    </submittedName>
</protein>
<evidence type="ECO:0000256" key="1">
    <source>
        <dbReference type="SAM" id="MobiDB-lite"/>
    </source>
</evidence>
<accession>A0A417XXQ6</accession>
<feature type="compositionally biased region" description="Low complexity" evidence="1">
    <location>
        <begin position="264"/>
        <end position="275"/>
    </location>
</feature>
<dbReference type="Pfam" id="PF11268">
    <property type="entry name" value="DUF3071"/>
    <property type="match status" value="1"/>
</dbReference>
<feature type="region of interest" description="Disordered" evidence="1">
    <location>
        <begin position="103"/>
        <end position="130"/>
    </location>
</feature>
<feature type="domain" description="DUF3071" evidence="2">
    <location>
        <begin position="1"/>
        <end position="171"/>
    </location>
</feature>
<feature type="region of interest" description="Disordered" evidence="1">
    <location>
        <begin position="247"/>
        <end position="305"/>
    </location>
</feature>
<dbReference type="InterPro" id="IPR047682">
    <property type="entry name" value="SepH-like"/>
</dbReference>
<comment type="caution">
    <text evidence="3">The sequence shown here is derived from an EMBL/GenBank/DDBJ whole genome shotgun (WGS) entry which is preliminary data.</text>
</comment>
<dbReference type="OrthoDB" id="5180791at2"/>